<keyword evidence="9" id="KW-0812">Transmembrane</keyword>
<keyword evidence="9" id="KW-1133">Transmembrane helix</keyword>
<feature type="transmembrane region" description="Helical" evidence="9">
    <location>
        <begin position="12"/>
        <end position="34"/>
    </location>
</feature>
<evidence type="ECO:0000256" key="9">
    <source>
        <dbReference type="SAM" id="Phobius"/>
    </source>
</evidence>
<dbReference type="SMART" id="SM00388">
    <property type="entry name" value="HisKA"/>
    <property type="match status" value="1"/>
</dbReference>
<evidence type="ECO:0000313" key="13">
    <source>
        <dbReference type="Proteomes" id="UP000076925"/>
    </source>
</evidence>
<dbReference type="CDD" id="cd00082">
    <property type="entry name" value="HisKA"/>
    <property type="match status" value="1"/>
</dbReference>
<evidence type="ECO:0000259" key="10">
    <source>
        <dbReference type="PROSITE" id="PS50109"/>
    </source>
</evidence>
<dbReference type="InterPro" id="IPR004358">
    <property type="entry name" value="Sig_transdc_His_kin-like_C"/>
</dbReference>
<evidence type="ECO:0000256" key="1">
    <source>
        <dbReference type="ARBA" id="ARBA00000085"/>
    </source>
</evidence>
<dbReference type="PRINTS" id="PR00344">
    <property type="entry name" value="BCTRLSENSOR"/>
</dbReference>
<accession>A0A139WS70</accession>
<evidence type="ECO:0000256" key="4">
    <source>
        <dbReference type="ARBA" id="ARBA00022553"/>
    </source>
</evidence>
<feature type="domain" description="HAMP" evidence="11">
    <location>
        <begin position="367"/>
        <end position="419"/>
    </location>
</feature>
<dbReference type="EC" id="2.7.13.3" evidence="3"/>
<keyword evidence="6" id="KW-0418">Kinase</keyword>
<evidence type="ECO:0000259" key="11">
    <source>
        <dbReference type="PROSITE" id="PS50885"/>
    </source>
</evidence>
<keyword evidence="7" id="KW-0902">Two-component regulatory system</keyword>
<protein>
    <recommendedName>
        <fullName evidence="3">histidine kinase</fullName>
        <ecNumber evidence="3">2.7.13.3</ecNumber>
    </recommendedName>
</protein>
<organism evidence="12 13">
    <name type="scientific">Scytonema hofmannii PCC 7110</name>
    <dbReference type="NCBI Taxonomy" id="128403"/>
    <lineage>
        <taxon>Bacteria</taxon>
        <taxon>Bacillati</taxon>
        <taxon>Cyanobacteriota</taxon>
        <taxon>Cyanophyceae</taxon>
        <taxon>Nostocales</taxon>
        <taxon>Scytonemataceae</taxon>
        <taxon>Scytonema</taxon>
    </lineage>
</organism>
<keyword evidence="4" id="KW-0597">Phosphoprotein</keyword>
<keyword evidence="13" id="KW-1185">Reference proteome</keyword>
<evidence type="ECO:0000256" key="5">
    <source>
        <dbReference type="ARBA" id="ARBA00022679"/>
    </source>
</evidence>
<dbReference type="InterPro" id="IPR036890">
    <property type="entry name" value="HATPase_C_sf"/>
</dbReference>
<dbReference type="SUPFAM" id="SSF55874">
    <property type="entry name" value="ATPase domain of HSP90 chaperone/DNA topoisomerase II/histidine kinase"/>
    <property type="match status" value="1"/>
</dbReference>
<dbReference type="Pfam" id="PF00672">
    <property type="entry name" value="HAMP"/>
    <property type="match status" value="1"/>
</dbReference>
<reference evidence="12 13" key="1">
    <citation type="journal article" date="2013" name="Genome Biol. Evol.">
        <title>Genomes of Stigonematalean cyanobacteria (subsection V) and the evolution of oxygenic photosynthesis from prokaryotes to plastids.</title>
        <authorList>
            <person name="Dagan T."/>
            <person name="Roettger M."/>
            <person name="Stucken K."/>
            <person name="Landan G."/>
            <person name="Koch R."/>
            <person name="Major P."/>
            <person name="Gould S.B."/>
            <person name="Goremykin V.V."/>
            <person name="Rippka R."/>
            <person name="Tandeau de Marsac N."/>
            <person name="Gugger M."/>
            <person name="Lockhart P.J."/>
            <person name="Allen J.F."/>
            <person name="Brune I."/>
            <person name="Maus I."/>
            <person name="Puhler A."/>
            <person name="Martin W.F."/>
        </authorList>
    </citation>
    <scope>NUCLEOTIDE SEQUENCE [LARGE SCALE GENOMIC DNA]</scope>
    <source>
        <strain evidence="12 13">PCC 7110</strain>
    </source>
</reference>
<dbReference type="AlphaFoldDB" id="A0A139WS70"/>
<evidence type="ECO:0000256" key="7">
    <source>
        <dbReference type="ARBA" id="ARBA00023012"/>
    </source>
</evidence>
<keyword evidence="9" id="KW-0472">Membrane</keyword>
<dbReference type="Gene3D" id="3.30.565.10">
    <property type="entry name" value="Histidine kinase-like ATPase, C-terminal domain"/>
    <property type="match status" value="1"/>
</dbReference>
<evidence type="ECO:0000256" key="2">
    <source>
        <dbReference type="ARBA" id="ARBA00004370"/>
    </source>
</evidence>
<comment type="caution">
    <text evidence="12">The sequence shown here is derived from an EMBL/GenBank/DDBJ whole genome shotgun (WGS) entry which is preliminary data.</text>
</comment>
<evidence type="ECO:0000313" key="12">
    <source>
        <dbReference type="EMBL" id="KYC35247.1"/>
    </source>
</evidence>
<dbReference type="Proteomes" id="UP000076925">
    <property type="component" value="Unassembled WGS sequence"/>
</dbReference>
<evidence type="ECO:0000256" key="8">
    <source>
        <dbReference type="SAM" id="Coils"/>
    </source>
</evidence>
<dbReference type="InterPro" id="IPR005467">
    <property type="entry name" value="His_kinase_dom"/>
</dbReference>
<dbReference type="Gene3D" id="3.30.450.20">
    <property type="entry name" value="PAS domain"/>
    <property type="match status" value="1"/>
</dbReference>
<dbReference type="Gene3D" id="1.10.287.130">
    <property type="match status" value="1"/>
</dbReference>
<dbReference type="RefSeq" id="WP_017745434.1">
    <property type="nucleotide sequence ID" value="NZ_KQ976354.1"/>
</dbReference>
<dbReference type="OrthoDB" id="9772100at2"/>
<dbReference type="InterPro" id="IPR003661">
    <property type="entry name" value="HisK_dim/P_dom"/>
</dbReference>
<dbReference type="Gene3D" id="6.10.340.10">
    <property type="match status" value="1"/>
</dbReference>
<dbReference type="PROSITE" id="PS50109">
    <property type="entry name" value="HIS_KIN"/>
    <property type="match status" value="1"/>
</dbReference>
<name>A0A139WS70_9CYAN</name>
<dbReference type="SUPFAM" id="SSF47384">
    <property type="entry name" value="Homodimeric domain of signal transducing histidine kinase"/>
    <property type="match status" value="1"/>
</dbReference>
<sequence length="729" mass="82014">MSWVVKKVSLRLLLVVPFVVQIFAAVGLTGYLSLYNGQKAVNNLATRLCSEVSGRIHQHLDSYMTTPRILSHTYADAFDLGILAPQDLEKLQHFFAKQIQLYNVGYILFGSIAGEFASAGRSAYDNRINIDEVSQKRHGNSGIYTYGTDEKGNRTKLIEYVKNYAFQKEAWYAQTTQLHKPLWSDIYQWETKPYPLSISATHPVFDKNKNLIGAIAVEQRLSQISNFLRLLKVSPTGKTFILERNGLLVASSGTEQPFTIVNGKPQRLKGINSHDYLIQATAKYLTQYFGGIGKIKNSQQLNLMLNQKRQFVLVTPWRDNLGLDWLVVVVVPEADFIEQIHANTRTTILLCLGALILAVMLGIYTSHWITTPILRLTEAATAISNGCLEQQVENSRVHEICVLANSFNQMAVQLSSAFTNLEKTNQELENANSELENRVEKRTEELTQALRNLQQAQAKLVHSEKMSSLGQMIAGIAHEINNPISFIHGNLFYANQYLKTLITTLSFYQKHYSQPASEIQKYLEEADLNFILEDFPKLLDSMDVGTQRIGDIVLSLRNFSRLDEAELKTVDIHTGLDSTLLLLQHRLKHNTLHQSAIKVIKMYGQLPKIECYPGQMNQVFLSILNNAIDALDQGLREEFSTPQIQITTEVVQDNRVLVRIWDNGFGISQKVLSKIFDPFFTTKPVGKGTGLGLSICYQIVVEKHGGQLSCISALGEGTEFAIEIPIQQS</sequence>
<dbReference type="CDD" id="cd06225">
    <property type="entry name" value="HAMP"/>
    <property type="match status" value="1"/>
</dbReference>
<gene>
    <name evidence="12" type="ORF">WA1_08805</name>
</gene>
<dbReference type="InterPro" id="IPR003594">
    <property type="entry name" value="HATPase_dom"/>
</dbReference>
<comment type="catalytic activity">
    <reaction evidence="1">
        <text>ATP + protein L-histidine = ADP + protein N-phospho-L-histidine.</text>
        <dbReference type="EC" id="2.7.13.3"/>
    </reaction>
</comment>
<dbReference type="SUPFAM" id="SSF158472">
    <property type="entry name" value="HAMP domain-like"/>
    <property type="match status" value="1"/>
</dbReference>
<dbReference type="PANTHER" id="PTHR43065">
    <property type="entry name" value="SENSOR HISTIDINE KINASE"/>
    <property type="match status" value="1"/>
</dbReference>
<dbReference type="SMART" id="SM00387">
    <property type="entry name" value="HATPase_c"/>
    <property type="match status" value="1"/>
</dbReference>
<dbReference type="STRING" id="128403.WA1_08805"/>
<keyword evidence="8" id="KW-0175">Coiled coil</keyword>
<proteinExistence type="predicted"/>
<dbReference type="Pfam" id="PF02518">
    <property type="entry name" value="HATPase_c"/>
    <property type="match status" value="1"/>
</dbReference>
<dbReference type="GO" id="GO:0000155">
    <property type="term" value="F:phosphorelay sensor kinase activity"/>
    <property type="evidence" value="ECO:0007669"/>
    <property type="project" value="InterPro"/>
</dbReference>
<dbReference type="PANTHER" id="PTHR43065:SF50">
    <property type="entry name" value="HISTIDINE KINASE"/>
    <property type="match status" value="1"/>
</dbReference>
<feature type="transmembrane region" description="Helical" evidence="9">
    <location>
        <begin position="347"/>
        <end position="365"/>
    </location>
</feature>
<keyword evidence="5" id="KW-0808">Transferase</keyword>
<comment type="subcellular location">
    <subcellularLocation>
        <location evidence="2">Membrane</location>
    </subcellularLocation>
</comment>
<dbReference type="InterPro" id="IPR036097">
    <property type="entry name" value="HisK_dim/P_sf"/>
</dbReference>
<dbReference type="GO" id="GO:0016020">
    <property type="term" value="C:membrane"/>
    <property type="evidence" value="ECO:0007669"/>
    <property type="project" value="UniProtKB-SubCell"/>
</dbReference>
<dbReference type="EMBL" id="ANNX02000052">
    <property type="protein sequence ID" value="KYC35247.1"/>
    <property type="molecule type" value="Genomic_DNA"/>
</dbReference>
<dbReference type="InterPro" id="IPR003660">
    <property type="entry name" value="HAMP_dom"/>
</dbReference>
<feature type="domain" description="Histidine kinase" evidence="10">
    <location>
        <begin position="475"/>
        <end position="728"/>
    </location>
</feature>
<dbReference type="SMART" id="SM00304">
    <property type="entry name" value="HAMP"/>
    <property type="match status" value="1"/>
</dbReference>
<dbReference type="PROSITE" id="PS50885">
    <property type="entry name" value="HAMP"/>
    <property type="match status" value="1"/>
</dbReference>
<evidence type="ECO:0000256" key="6">
    <source>
        <dbReference type="ARBA" id="ARBA00022777"/>
    </source>
</evidence>
<evidence type="ECO:0000256" key="3">
    <source>
        <dbReference type="ARBA" id="ARBA00012438"/>
    </source>
</evidence>
<feature type="coiled-coil region" evidence="8">
    <location>
        <begin position="411"/>
        <end position="466"/>
    </location>
</feature>